<proteinExistence type="predicted"/>
<comment type="caution">
    <text evidence="1">The sequence shown here is derived from an EMBL/GenBank/DDBJ whole genome shotgun (WGS) entry which is preliminary data.</text>
</comment>
<accession>A0A9P6ISQ1</accession>
<keyword evidence="2" id="KW-1185">Reference proteome</keyword>
<organism evidence="1 2">
    <name type="scientific">Mortierella alpina</name>
    <name type="common">Oleaginous fungus</name>
    <name type="synonym">Mortierella renispora</name>
    <dbReference type="NCBI Taxonomy" id="64518"/>
    <lineage>
        <taxon>Eukaryota</taxon>
        <taxon>Fungi</taxon>
        <taxon>Fungi incertae sedis</taxon>
        <taxon>Mucoromycota</taxon>
        <taxon>Mortierellomycotina</taxon>
        <taxon>Mortierellomycetes</taxon>
        <taxon>Mortierellales</taxon>
        <taxon>Mortierellaceae</taxon>
        <taxon>Mortierella</taxon>
    </lineage>
</organism>
<name>A0A9P6ISQ1_MORAP</name>
<gene>
    <name evidence="1" type="ORF">BGZ70_003478</name>
</gene>
<dbReference type="Proteomes" id="UP000738359">
    <property type="component" value="Unassembled WGS sequence"/>
</dbReference>
<sequence>MVVVAKVWAKLKQFCNGQQHESYQQIENLMDVGGMVEAFTAAPYIELQGENSLEQE</sequence>
<feature type="non-terminal residue" evidence="1">
    <location>
        <position position="56"/>
    </location>
</feature>
<evidence type="ECO:0000313" key="1">
    <source>
        <dbReference type="EMBL" id="KAF9945945.1"/>
    </source>
</evidence>
<dbReference type="EMBL" id="JAAAHY010001958">
    <property type="protein sequence ID" value="KAF9945945.1"/>
    <property type="molecule type" value="Genomic_DNA"/>
</dbReference>
<reference evidence="1" key="1">
    <citation type="journal article" date="2020" name="Fungal Divers.">
        <title>Resolving the Mortierellaceae phylogeny through synthesis of multi-gene phylogenetics and phylogenomics.</title>
        <authorList>
            <person name="Vandepol N."/>
            <person name="Liber J."/>
            <person name="Desiro A."/>
            <person name="Na H."/>
            <person name="Kennedy M."/>
            <person name="Barry K."/>
            <person name="Grigoriev I.V."/>
            <person name="Miller A.N."/>
            <person name="O'Donnell K."/>
            <person name="Stajich J.E."/>
            <person name="Bonito G."/>
        </authorList>
    </citation>
    <scope>NUCLEOTIDE SEQUENCE</scope>
    <source>
        <strain evidence="1">CK1249</strain>
    </source>
</reference>
<evidence type="ECO:0000313" key="2">
    <source>
        <dbReference type="Proteomes" id="UP000738359"/>
    </source>
</evidence>
<dbReference type="AlphaFoldDB" id="A0A9P6ISQ1"/>
<protein>
    <submittedName>
        <fullName evidence="1">Uncharacterized protein</fullName>
    </submittedName>
</protein>